<gene>
    <name evidence="1" type="ORF">HK414_24020</name>
</gene>
<accession>A0ABX6P5G8</accession>
<reference evidence="1 2" key="1">
    <citation type="submission" date="2020-05" db="EMBL/GenBank/DDBJ databases">
        <title>Ramlibacter rhizophilus sp. nov., isolated from rhizosphere soil of national flower Mugunghwa from South Korea.</title>
        <authorList>
            <person name="Zheng-Fei Y."/>
            <person name="Huan T."/>
        </authorList>
    </citation>
    <scope>NUCLEOTIDE SEQUENCE [LARGE SCALE GENOMIC DNA]</scope>
    <source>
        <strain evidence="1 2">H242</strain>
    </source>
</reference>
<protein>
    <submittedName>
        <fullName evidence="1">Uncharacterized protein</fullName>
    </submittedName>
</protein>
<sequence>MSAETGEVFEVVQVTTIVGVARSWMTRGQLEGVRMQGSARGRAVEATHEGLKLLLQERT</sequence>
<dbReference type="Proteomes" id="UP000500826">
    <property type="component" value="Chromosome"/>
</dbReference>
<evidence type="ECO:0000313" key="2">
    <source>
        <dbReference type="Proteomes" id="UP000500826"/>
    </source>
</evidence>
<organism evidence="1 2">
    <name type="scientific">Ramlibacter terrae</name>
    <dbReference type="NCBI Taxonomy" id="2732511"/>
    <lineage>
        <taxon>Bacteria</taxon>
        <taxon>Pseudomonadati</taxon>
        <taxon>Pseudomonadota</taxon>
        <taxon>Betaproteobacteria</taxon>
        <taxon>Burkholderiales</taxon>
        <taxon>Comamonadaceae</taxon>
        <taxon>Ramlibacter</taxon>
    </lineage>
</organism>
<proteinExistence type="predicted"/>
<reference evidence="1 2" key="2">
    <citation type="submission" date="2020-05" db="EMBL/GenBank/DDBJ databases">
        <authorList>
            <person name="Khan S.A."/>
            <person name="Jeon C.O."/>
            <person name="Chun B.H."/>
        </authorList>
    </citation>
    <scope>NUCLEOTIDE SEQUENCE [LARGE SCALE GENOMIC DNA]</scope>
    <source>
        <strain evidence="1 2">H242</strain>
    </source>
</reference>
<keyword evidence="2" id="KW-1185">Reference proteome</keyword>
<name>A0ABX6P5G8_9BURK</name>
<evidence type="ECO:0000313" key="1">
    <source>
        <dbReference type="EMBL" id="QJW85335.1"/>
    </source>
</evidence>
<dbReference type="EMBL" id="CP053418">
    <property type="protein sequence ID" value="QJW85335.1"/>
    <property type="molecule type" value="Genomic_DNA"/>
</dbReference>